<evidence type="ECO:0000256" key="1">
    <source>
        <dbReference type="SAM" id="Phobius"/>
    </source>
</evidence>
<sequence>MTGRDGTMERQQEIGQQFGFLIVLLLIVLTGYFLCGILKILAICSPLLQNNCKVLFIRHLVQVRHYV</sequence>
<dbReference type="AlphaFoldDB" id="A0A1Z1N1G6"/>
<protein>
    <submittedName>
        <fullName evidence="3">Uncharacterized protein</fullName>
    </submittedName>
</protein>
<geneLocation type="plasmid" evidence="2">
    <name>pEaer-4382b</name>
</geneLocation>
<accession>A0A1Z1N1G6</accession>
<name>A0A1Z1N1G6_KLEAE</name>
<evidence type="ECO:0000313" key="3">
    <source>
        <dbReference type="EMBL" id="ARW73035.1"/>
    </source>
</evidence>
<reference evidence="3" key="1">
    <citation type="submission" date="2016-11" db="EMBL/GenBank/DDBJ databases">
        <title>Two KPC-3-encoding plasmids from the same Enterobacter aerogenes strain of wildlife origin.</title>
        <authorList>
            <person name="Kutilova I."/>
            <person name="Papagiannitsis C.C."/>
            <person name="Dolejska M."/>
        </authorList>
    </citation>
    <scope>NUCLEOTIDE SEQUENCE</scope>
    <source>
        <strain evidence="3">Eaer-4382</strain>
        <plasmid evidence="2">pEaer-4382b</plasmid>
        <plasmid evidence="3">pEaer-4382s</plasmid>
    </source>
</reference>
<keyword evidence="3" id="KW-0614">Plasmid</keyword>
<organism evidence="3">
    <name type="scientific">Klebsiella aerogenes</name>
    <name type="common">Enterobacter aerogenes</name>
    <dbReference type="NCBI Taxonomy" id="548"/>
    <lineage>
        <taxon>Bacteria</taxon>
        <taxon>Pseudomonadati</taxon>
        <taxon>Pseudomonadota</taxon>
        <taxon>Gammaproteobacteria</taxon>
        <taxon>Enterobacterales</taxon>
        <taxon>Enterobacteriaceae</taxon>
        <taxon>Klebsiella/Raoultella group</taxon>
        <taxon>Klebsiella</taxon>
    </lineage>
</organism>
<proteinExistence type="predicted"/>
<evidence type="ECO:0000313" key="2">
    <source>
        <dbReference type="EMBL" id="ARW72915.1"/>
    </source>
</evidence>
<dbReference type="EMBL" id="KY093013">
    <property type="protein sequence ID" value="ARW72915.1"/>
    <property type="molecule type" value="Genomic_DNA"/>
</dbReference>
<dbReference type="EMBL" id="KY093014">
    <property type="protein sequence ID" value="ARW73035.1"/>
    <property type="molecule type" value="Genomic_DNA"/>
</dbReference>
<keyword evidence="1" id="KW-0472">Membrane</keyword>
<keyword evidence="1" id="KW-0812">Transmembrane</keyword>
<geneLocation type="plasmid" evidence="3">
    <name>pEaer-4382s</name>
</geneLocation>
<keyword evidence="1" id="KW-1133">Transmembrane helix</keyword>
<feature type="transmembrane region" description="Helical" evidence="1">
    <location>
        <begin position="20"/>
        <end position="42"/>
    </location>
</feature>